<dbReference type="CDD" id="cd05233">
    <property type="entry name" value="SDR_c"/>
    <property type="match status" value="1"/>
</dbReference>
<keyword evidence="1" id="KW-0560">Oxidoreductase</keyword>
<reference evidence="5" key="1">
    <citation type="journal article" date="2023" name="Mol. Phylogenet. Evol.">
        <title>Genome-scale phylogeny and comparative genomics of the fungal order Sordariales.</title>
        <authorList>
            <person name="Hensen N."/>
            <person name="Bonometti L."/>
            <person name="Westerberg I."/>
            <person name="Brannstrom I.O."/>
            <person name="Guillou S."/>
            <person name="Cros-Aarteil S."/>
            <person name="Calhoun S."/>
            <person name="Haridas S."/>
            <person name="Kuo A."/>
            <person name="Mondo S."/>
            <person name="Pangilinan J."/>
            <person name="Riley R."/>
            <person name="LaButti K."/>
            <person name="Andreopoulos B."/>
            <person name="Lipzen A."/>
            <person name="Chen C."/>
            <person name="Yan M."/>
            <person name="Daum C."/>
            <person name="Ng V."/>
            <person name="Clum A."/>
            <person name="Steindorff A."/>
            <person name="Ohm R.A."/>
            <person name="Martin F."/>
            <person name="Silar P."/>
            <person name="Natvig D.O."/>
            <person name="Lalanne C."/>
            <person name="Gautier V."/>
            <person name="Ament-Velasquez S.L."/>
            <person name="Kruys A."/>
            <person name="Hutchinson M.I."/>
            <person name="Powell A.J."/>
            <person name="Barry K."/>
            <person name="Miller A.N."/>
            <person name="Grigoriev I.V."/>
            <person name="Debuchy R."/>
            <person name="Gladieux P."/>
            <person name="Hiltunen Thoren M."/>
            <person name="Johannesson H."/>
        </authorList>
    </citation>
    <scope>NUCLEOTIDE SEQUENCE [LARGE SCALE GENOMIC DNA]</scope>
    <source>
        <strain evidence="5">CBS 340.73</strain>
    </source>
</reference>
<proteinExistence type="inferred from homology"/>
<evidence type="ECO:0000256" key="1">
    <source>
        <dbReference type="ARBA" id="ARBA00023002"/>
    </source>
</evidence>
<dbReference type="Pfam" id="PF00106">
    <property type="entry name" value="adh_short"/>
    <property type="match status" value="1"/>
</dbReference>
<dbReference type="Gene3D" id="3.40.50.720">
    <property type="entry name" value="NAD(P)-binding Rossmann-like Domain"/>
    <property type="match status" value="1"/>
</dbReference>
<dbReference type="InterPro" id="IPR002347">
    <property type="entry name" value="SDR_fam"/>
</dbReference>
<comment type="caution">
    <text evidence="4">The sequence shown here is derived from an EMBL/GenBank/DDBJ whole genome shotgun (WGS) entry which is preliminary data.</text>
</comment>
<dbReference type="AlphaFoldDB" id="A0AAN6S8K4"/>
<dbReference type="PANTHER" id="PTHR43975">
    <property type="entry name" value="ZGC:101858"/>
    <property type="match status" value="1"/>
</dbReference>
<dbReference type="EMBL" id="MU853756">
    <property type="protein sequence ID" value="KAK3945062.1"/>
    <property type="molecule type" value="Genomic_DNA"/>
</dbReference>
<evidence type="ECO:0000256" key="2">
    <source>
        <dbReference type="RuleBase" id="RU000363"/>
    </source>
</evidence>
<dbReference type="Proteomes" id="UP001303473">
    <property type="component" value="Unassembled WGS sequence"/>
</dbReference>
<dbReference type="GO" id="GO:0016491">
    <property type="term" value="F:oxidoreductase activity"/>
    <property type="evidence" value="ECO:0007669"/>
    <property type="project" value="UniProtKB-KW"/>
</dbReference>
<protein>
    <submittedName>
        <fullName evidence="4">Short chain dehydrogenase reductase protein</fullName>
    </submittedName>
</protein>
<feature type="domain" description="Ketoreductase" evidence="3">
    <location>
        <begin position="31"/>
        <end position="214"/>
    </location>
</feature>
<comment type="similarity">
    <text evidence="2">Belongs to the short-chain dehydrogenases/reductases (SDR) family.</text>
</comment>
<name>A0AAN6S8K4_9PEZI</name>
<evidence type="ECO:0000313" key="5">
    <source>
        <dbReference type="Proteomes" id="UP001303473"/>
    </source>
</evidence>
<evidence type="ECO:0000259" key="3">
    <source>
        <dbReference type="SMART" id="SM00822"/>
    </source>
</evidence>
<dbReference type="InterPro" id="IPR057326">
    <property type="entry name" value="KR_dom"/>
</dbReference>
<accession>A0AAN6S8K4</accession>
<sequence length="288" mass="31135">MMNPLPIKPTRHDVYDFISPTAGTKDAALGKAVLITGAGSGIGEHTAIHFARAGATSIVLAGRNAKDLEETKVSIQAESPKCHVLCVPTDITDPEAVANLFQKAGKIDILINNAGSTGTMGPLAETDFQKWWMAFDINIRGTYMVTCEFLRQLNGGPGVVLNVSSRSSYVTAPAMSAYQISKSALNRLTEFVDKGYATQGVVAVAFHPGGVPGTKVADAAPEWLRKTFKDTPALPASTALYLTLPRAKYLSGRFINAQWDMEELETHRERIISEDLLKMRVLGIDDQL</sequence>
<dbReference type="SMART" id="SM00822">
    <property type="entry name" value="PKS_KR"/>
    <property type="match status" value="1"/>
</dbReference>
<gene>
    <name evidence="4" type="ORF">QBC46DRAFT_372647</name>
</gene>
<dbReference type="PRINTS" id="PR00081">
    <property type="entry name" value="GDHRDH"/>
</dbReference>
<dbReference type="PRINTS" id="PR00080">
    <property type="entry name" value="SDRFAMILY"/>
</dbReference>
<keyword evidence="5" id="KW-1185">Reference proteome</keyword>
<dbReference type="PANTHER" id="PTHR43975:SF2">
    <property type="entry name" value="EG:BACR7A4.14 PROTEIN-RELATED"/>
    <property type="match status" value="1"/>
</dbReference>
<evidence type="ECO:0000313" key="4">
    <source>
        <dbReference type="EMBL" id="KAK3945062.1"/>
    </source>
</evidence>
<dbReference type="SUPFAM" id="SSF51735">
    <property type="entry name" value="NAD(P)-binding Rossmann-fold domains"/>
    <property type="match status" value="1"/>
</dbReference>
<dbReference type="InterPro" id="IPR036291">
    <property type="entry name" value="NAD(P)-bd_dom_sf"/>
</dbReference>
<organism evidence="4 5">
    <name type="scientific">Diplogelasinospora grovesii</name>
    <dbReference type="NCBI Taxonomy" id="303347"/>
    <lineage>
        <taxon>Eukaryota</taxon>
        <taxon>Fungi</taxon>
        <taxon>Dikarya</taxon>
        <taxon>Ascomycota</taxon>
        <taxon>Pezizomycotina</taxon>
        <taxon>Sordariomycetes</taxon>
        <taxon>Sordariomycetidae</taxon>
        <taxon>Sordariales</taxon>
        <taxon>Diplogelasinosporaceae</taxon>
        <taxon>Diplogelasinospora</taxon>
    </lineage>
</organism>